<dbReference type="OrthoDB" id="2365435at2"/>
<dbReference type="PANTHER" id="PTHR33406:SF6">
    <property type="entry name" value="MEMBRANE PROTEIN YDGH-RELATED"/>
    <property type="match status" value="1"/>
</dbReference>
<feature type="transmembrane region" description="Helical" evidence="7">
    <location>
        <begin position="255"/>
        <end position="274"/>
    </location>
</feature>
<evidence type="ECO:0000256" key="3">
    <source>
        <dbReference type="ARBA" id="ARBA00022475"/>
    </source>
</evidence>
<accession>A0A0A0C1H5</accession>
<reference evidence="9 10" key="1">
    <citation type="submission" date="2013-08" db="EMBL/GenBank/DDBJ databases">
        <title>Genome sequencing of Cellulomonas bogoriensis 69B4.</title>
        <authorList>
            <person name="Chen F."/>
            <person name="Li Y."/>
            <person name="Wang G."/>
        </authorList>
    </citation>
    <scope>NUCLEOTIDE SEQUENCE [LARGE SCALE GENOMIC DNA]</scope>
    <source>
        <strain evidence="9 10">69B4</strain>
    </source>
</reference>
<comment type="similarity">
    <text evidence="2">Belongs to the resistance-nodulation-cell division (RND) (TC 2.A.6) family. MmpL subfamily.</text>
</comment>
<proteinExistence type="inferred from homology"/>
<dbReference type="InterPro" id="IPR004869">
    <property type="entry name" value="MMPL_dom"/>
</dbReference>
<feature type="transmembrane region" description="Helical" evidence="7">
    <location>
        <begin position="222"/>
        <end position="243"/>
    </location>
</feature>
<dbReference type="AlphaFoldDB" id="A0A0A0C1H5"/>
<evidence type="ECO:0000256" key="5">
    <source>
        <dbReference type="ARBA" id="ARBA00022989"/>
    </source>
</evidence>
<comment type="caution">
    <text evidence="9">The sequence shown here is derived from an EMBL/GenBank/DDBJ whole genome shotgun (WGS) entry which is preliminary data.</text>
</comment>
<dbReference type="SUPFAM" id="SSF82866">
    <property type="entry name" value="Multidrug efflux transporter AcrB transmembrane domain"/>
    <property type="match status" value="2"/>
</dbReference>
<evidence type="ECO:0000313" key="10">
    <source>
        <dbReference type="Proteomes" id="UP000054314"/>
    </source>
</evidence>
<protein>
    <submittedName>
        <fullName evidence="9">Membrane protein</fullName>
    </submittedName>
</protein>
<dbReference type="PANTHER" id="PTHR33406">
    <property type="entry name" value="MEMBRANE PROTEIN MJ1562-RELATED"/>
    <property type="match status" value="1"/>
</dbReference>
<feature type="transmembrane region" description="Helical" evidence="7">
    <location>
        <begin position="403"/>
        <end position="421"/>
    </location>
</feature>
<name>A0A0A0C1H5_9CELL</name>
<feature type="transmembrane region" description="Helical" evidence="7">
    <location>
        <begin position="612"/>
        <end position="631"/>
    </location>
</feature>
<feature type="domain" description="Membrane transport protein MMPL" evidence="8">
    <location>
        <begin position="53"/>
        <end position="401"/>
    </location>
</feature>
<evidence type="ECO:0000256" key="6">
    <source>
        <dbReference type="ARBA" id="ARBA00023136"/>
    </source>
</evidence>
<keyword evidence="5 7" id="KW-1133">Transmembrane helix</keyword>
<feature type="transmembrane region" description="Helical" evidence="7">
    <location>
        <begin position="331"/>
        <end position="354"/>
    </location>
</feature>
<evidence type="ECO:0000256" key="4">
    <source>
        <dbReference type="ARBA" id="ARBA00022692"/>
    </source>
</evidence>
<keyword evidence="6 7" id="KW-0472">Membrane</keyword>
<comment type="subcellular location">
    <subcellularLocation>
        <location evidence="1">Cell membrane</location>
        <topology evidence="1">Multi-pass membrane protein</topology>
    </subcellularLocation>
</comment>
<feature type="transmembrane region" description="Helical" evidence="7">
    <location>
        <begin position="188"/>
        <end position="215"/>
    </location>
</feature>
<feature type="transmembrane region" description="Helical" evidence="7">
    <location>
        <begin position="578"/>
        <end position="600"/>
    </location>
</feature>
<dbReference type="EMBL" id="AXCZ01000015">
    <property type="protein sequence ID" value="KGM14045.1"/>
    <property type="molecule type" value="Genomic_DNA"/>
</dbReference>
<evidence type="ECO:0000313" key="9">
    <source>
        <dbReference type="EMBL" id="KGM14045.1"/>
    </source>
</evidence>
<dbReference type="InterPro" id="IPR050545">
    <property type="entry name" value="Mycobact_MmpL"/>
</dbReference>
<feature type="transmembrane region" description="Helical" evidence="7">
    <location>
        <begin position="680"/>
        <end position="703"/>
    </location>
</feature>
<keyword evidence="4 7" id="KW-0812">Transmembrane</keyword>
<dbReference type="GO" id="GO:0005886">
    <property type="term" value="C:plasma membrane"/>
    <property type="evidence" value="ECO:0007669"/>
    <property type="project" value="UniProtKB-SubCell"/>
</dbReference>
<feature type="transmembrane region" description="Helical" evidence="7">
    <location>
        <begin position="295"/>
        <end position="319"/>
    </location>
</feature>
<feature type="transmembrane region" description="Helical" evidence="7">
    <location>
        <begin position="652"/>
        <end position="674"/>
    </location>
</feature>
<evidence type="ECO:0000256" key="2">
    <source>
        <dbReference type="ARBA" id="ARBA00010157"/>
    </source>
</evidence>
<feature type="transmembrane region" description="Helical" evidence="7">
    <location>
        <begin position="552"/>
        <end position="571"/>
    </location>
</feature>
<dbReference type="Gene3D" id="1.20.1640.10">
    <property type="entry name" value="Multidrug efflux transporter AcrB transmembrane domain"/>
    <property type="match status" value="2"/>
</dbReference>
<evidence type="ECO:0000259" key="8">
    <source>
        <dbReference type="Pfam" id="PF03176"/>
    </source>
</evidence>
<feature type="domain" description="Membrane transport protein MMPL" evidence="8">
    <location>
        <begin position="467"/>
        <end position="723"/>
    </location>
</feature>
<evidence type="ECO:0000256" key="7">
    <source>
        <dbReference type="SAM" id="Phobius"/>
    </source>
</evidence>
<keyword evidence="3" id="KW-1003">Cell membrane</keyword>
<evidence type="ECO:0000256" key="1">
    <source>
        <dbReference type="ARBA" id="ARBA00004651"/>
    </source>
</evidence>
<dbReference type="Proteomes" id="UP000054314">
    <property type="component" value="Unassembled WGS sequence"/>
</dbReference>
<gene>
    <name evidence="9" type="ORF">N869_06205</name>
</gene>
<dbReference type="Pfam" id="PF03176">
    <property type="entry name" value="MMPL"/>
    <property type="match status" value="2"/>
</dbReference>
<keyword evidence="10" id="KW-1185">Reference proteome</keyword>
<organism evidence="9 10">
    <name type="scientific">Cellulomonas bogoriensis 69B4 = DSM 16987</name>
    <dbReference type="NCBI Taxonomy" id="1386082"/>
    <lineage>
        <taxon>Bacteria</taxon>
        <taxon>Bacillati</taxon>
        <taxon>Actinomycetota</taxon>
        <taxon>Actinomycetes</taxon>
        <taxon>Micrococcales</taxon>
        <taxon>Cellulomonadaceae</taxon>
        <taxon>Cellulomonas</taxon>
    </lineage>
</organism>
<sequence length="725" mass="75056">MMLSMLSNRSWSTAVLRGAVVVAVLLAWLAAGGAGGVAIGNLSDVQQNDAAAFLPEGAESTRAAEAARAFVEDTTLPAIVVSEAEAPLSPEQVATIMAFAERVPDLPVGQDGTVGDLLTGTPVAIPAEDGLAVMVVVPLDAERANAQNGEDRAVNAVVDSLRDAVDADLDLAGVTTWVTGPAAGIADLVAAFAGIDGLLLVVALAVVLVILVVVYRSPSLPITVLATSMLALTLAALVVYRLAEADVLVLNGQSQGILFILVVGAATDYSLLIVSRYRDELRLVESPYTAMRRALRATIEPVAASAGTVIAGVLCLLLSDLTSNSSLGPVAAVGIVSAFLAATTLLPALLLIAGRWSRLIFWPRVPRPGAAVDRVDETAEQVEARSGAWGRISAAIARRPRRTWVLTAAVLLLLTAWVPTFQAQGTSESDVFLTEVDSVAGEQALARHFDAGGVQPVVVVGPEADAGALVTALTAVDGVVGAEVTADEDGAPVVVDGRVRIEAVTTQAPESQEALDVVVDIRDTVRGVSPGSMVGGVAAERVDTLATAGRDLVVIVPVVLVVILVVLIGLLRSVVAPLLLMGANLLSFGATLGIGALVFNHVFGFPGADPTVPLYAFVFLVALGIDYSIFLMTRVREEALVHGTRDGVRRGLSVTGGVITSAGIVLAATFGALAVLPLLFLVQLAFLVALGVLIDALVVRTLLVPALVHDVGRASWWPWQNRIRD</sequence>